<dbReference type="AlphaFoldDB" id="W2GA21"/>
<organism evidence="1">
    <name type="scientific">Phytophthora nicotianae</name>
    <name type="common">Potato buckeye rot agent</name>
    <name type="synonym">Phytophthora parasitica</name>
    <dbReference type="NCBI Taxonomy" id="4792"/>
    <lineage>
        <taxon>Eukaryota</taxon>
        <taxon>Sar</taxon>
        <taxon>Stramenopiles</taxon>
        <taxon>Oomycota</taxon>
        <taxon>Peronosporomycetes</taxon>
        <taxon>Peronosporales</taxon>
        <taxon>Peronosporaceae</taxon>
        <taxon>Phytophthora</taxon>
    </lineage>
</organism>
<accession>W2GA21</accession>
<proteinExistence type="predicted"/>
<name>W2GA21_PHYNI</name>
<sequence length="151" mass="16509">MLRIEASLSPYAKLSYASKPVSATTYKTGQGTTFLNVFDAATAPVESDGFCERELSDLGSIMNAQSDLCGRFKQVDTNVGFLLQIEFVEPSPVTTSWSWYLGLPFRLGNGAVVVLDGVVLQDLMGKTGYWKSVLSKATQQYTSVEKAPRHL</sequence>
<reference evidence="1" key="1">
    <citation type="submission" date="2013-11" db="EMBL/GenBank/DDBJ databases">
        <title>The Genome Sequence of Phytophthora parasitica CJ02B3.</title>
        <authorList>
            <consortium name="The Broad Institute Genomics Platform"/>
            <person name="Russ C."/>
            <person name="Tyler B."/>
            <person name="Panabieres F."/>
            <person name="Shan W."/>
            <person name="Tripathy S."/>
            <person name="Grunwald N."/>
            <person name="Machado M."/>
            <person name="Johnson C.S."/>
            <person name="Arredondo F."/>
            <person name="Hong C."/>
            <person name="Coffey M."/>
            <person name="Young S.K."/>
            <person name="Zeng Q."/>
            <person name="Gargeya S."/>
            <person name="Fitzgerald M."/>
            <person name="Abouelleil A."/>
            <person name="Alvarado L."/>
            <person name="Chapman S.B."/>
            <person name="Gainer-Dewar J."/>
            <person name="Goldberg J."/>
            <person name="Griggs A."/>
            <person name="Gujja S."/>
            <person name="Hansen M."/>
            <person name="Howarth C."/>
            <person name="Imamovic A."/>
            <person name="Ireland A."/>
            <person name="Larimer J."/>
            <person name="McCowan C."/>
            <person name="Murphy C."/>
            <person name="Pearson M."/>
            <person name="Poon T.W."/>
            <person name="Priest M."/>
            <person name="Roberts A."/>
            <person name="Saif S."/>
            <person name="Shea T."/>
            <person name="Sykes S."/>
            <person name="Wortman J."/>
            <person name="Nusbaum C."/>
            <person name="Birren B."/>
        </authorList>
    </citation>
    <scope>NUCLEOTIDE SEQUENCE [LARGE SCALE GENOMIC DNA]</scope>
    <source>
        <strain evidence="1">CJ02B3</strain>
    </source>
</reference>
<dbReference type="EMBL" id="KI687819">
    <property type="protein sequence ID" value="ETK79779.1"/>
    <property type="molecule type" value="Genomic_DNA"/>
</dbReference>
<evidence type="ECO:0000313" key="1">
    <source>
        <dbReference type="EMBL" id="ETK79779.1"/>
    </source>
</evidence>
<dbReference type="Proteomes" id="UP000053236">
    <property type="component" value="Unassembled WGS sequence"/>
</dbReference>
<gene>
    <name evidence="1" type="ORF">L915_14387</name>
</gene>
<protein>
    <submittedName>
        <fullName evidence="1">Uncharacterized protein</fullName>
    </submittedName>
</protein>